<dbReference type="RefSeq" id="WP_111961012.1">
    <property type="nucleotide sequence ID" value="NZ_BJYI01000025.1"/>
</dbReference>
<evidence type="ECO:0000256" key="1">
    <source>
        <dbReference type="SAM" id="Coils"/>
    </source>
</evidence>
<dbReference type="EMBL" id="BJYI01000025">
    <property type="protein sequence ID" value="GEN74047.1"/>
    <property type="molecule type" value="Genomic_DNA"/>
</dbReference>
<keyword evidence="1" id="KW-0175">Coiled coil</keyword>
<dbReference type="CDD" id="cd14686">
    <property type="entry name" value="bZIP"/>
    <property type="match status" value="1"/>
</dbReference>
<accession>A0A511YFR7</accession>
<organism evidence="2 3">
    <name type="scientific">Chryseobacterium lathyri</name>
    <dbReference type="NCBI Taxonomy" id="395933"/>
    <lineage>
        <taxon>Bacteria</taxon>
        <taxon>Pseudomonadati</taxon>
        <taxon>Bacteroidota</taxon>
        <taxon>Flavobacteriia</taxon>
        <taxon>Flavobacteriales</taxon>
        <taxon>Weeksellaceae</taxon>
        <taxon>Chryseobacterium group</taxon>
        <taxon>Chryseobacterium</taxon>
    </lineage>
</organism>
<protein>
    <recommendedName>
        <fullName evidence="4">Peptidase S74 domain-containing protein</fullName>
    </recommendedName>
</protein>
<reference evidence="2 3" key="1">
    <citation type="submission" date="2019-07" db="EMBL/GenBank/DDBJ databases">
        <title>Whole genome shotgun sequence of Chryseobacterium lathyri NBRC 105250.</title>
        <authorList>
            <person name="Hosoyama A."/>
            <person name="Uohara A."/>
            <person name="Ohji S."/>
            <person name="Ichikawa N."/>
        </authorList>
    </citation>
    <scope>NUCLEOTIDE SEQUENCE [LARGE SCALE GENOMIC DNA]</scope>
    <source>
        <strain evidence="2 3">NBRC 105250</strain>
    </source>
</reference>
<evidence type="ECO:0000313" key="2">
    <source>
        <dbReference type="EMBL" id="GEN74047.1"/>
    </source>
</evidence>
<sequence length="500" mass="52810">MKKEIRQIILIIGIAWGGIAQSQIRIANNATNIAVPGSSAFIDASSNPTYNSTTNVGKGLLYPRVDLTTFTSFGGTPIGISTSFPAYYDGFVVYNTNAGGVAGVGTTQGTLTSGFWYYDNKSGTINGGTWKPFTAASSGVTTNMLSSSGNTITSNVNGISSTAPAVNTNALSLSGSSLTSTVNGIASNAVNLAPAITAATTNLLSSSGNTMTSTVNGIARTAPIINSVTNTVSGNTLTTTVNGISSSSVTLPQGVNIYNSDGVLTNHRVVSMNRKELFFSENSANNILFDVGSTFAGNIRLYSVGSVASVIRAGVGSSRMLDMDVLSNGTSRIMSAGNTELFIGTTTNSAPLILGAGNTRAILTGSGNFGIGTTSPSQKLDVIGNIRATGSLISGTTTYPDYVFEGYFNGFSKINPAYQFKKLDEVENFIKEKGHLPGYQSLEEVKQKDMMVDITQNSITNMEKIEELYLHVIELSKEVKELREKNEQLEKYINKINDFY</sequence>
<dbReference type="Proteomes" id="UP000321150">
    <property type="component" value="Unassembled WGS sequence"/>
</dbReference>
<gene>
    <name evidence="2" type="ORF">CLA01_41190</name>
</gene>
<dbReference type="AlphaFoldDB" id="A0A511YFR7"/>
<evidence type="ECO:0000313" key="3">
    <source>
        <dbReference type="Proteomes" id="UP000321150"/>
    </source>
</evidence>
<dbReference type="OrthoDB" id="1275288at2"/>
<proteinExistence type="predicted"/>
<evidence type="ECO:0008006" key="4">
    <source>
        <dbReference type="Google" id="ProtNLM"/>
    </source>
</evidence>
<name>A0A511YFR7_9FLAO</name>
<comment type="caution">
    <text evidence="2">The sequence shown here is derived from an EMBL/GenBank/DDBJ whole genome shotgun (WGS) entry which is preliminary data.</text>
</comment>
<feature type="coiled-coil region" evidence="1">
    <location>
        <begin position="465"/>
        <end position="499"/>
    </location>
</feature>